<dbReference type="Proteomes" id="UP000009047">
    <property type="component" value="Chromosome"/>
</dbReference>
<keyword evidence="5 6" id="KW-0472">Membrane</keyword>
<reference evidence="7 8" key="1">
    <citation type="journal article" date="2010" name="Stand. Genomic Sci.">
        <title>Complete genome sequence of Desulfarculus baarsii type strain (2st14).</title>
        <authorList>
            <person name="Sun H."/>
            <person name="Spring S."/>
            <person name="Lapidus A."/>
            <person name="Davenport K."/>
            <person name="Del Rio T.G."/>
            <person name="Tice H."/>
            <person name="Nolan M."/>
            <person name="Copeland A."/>
            <person name="Cheng J.F."/>
            <person name="Lucas S."/>
            <person name="Tapia R."/>
            <person name="Goodwin L."/>
            <person name="Pitluck S."/>
            <person name="Ivanova N."/>
            <person name="Pagani I."/>
            <person name="Mavromatis K."/>
            <person name="Ovchinnikova G."/>
            <person name="Pati A."/>
            <person name="Chen A."/>
            <person name="Palaniappan K."/>
            <person name="Hauser L."/>
            <person name="Chang Y.J."/>
            <person name="Jeffries C.D."/>
            <person name="Detter J.C."/>
            <person name="Han C."/>
            <person name="Rohde M."/>
            <person name="Brambilla E."/>
            <person name="Goker M."/>
            <person name="Woyke T."/>
            <person name="Bristow J."/>
            <person name="Eisen J.A."/>
            <person name="Markowitz V."/>
            <person name="Hugenholtz P."/>
            <person name="Kyrpides N.C."/>
            <person name="Klenk H.P."/>
            <person name="Land M."/>
        </authorList>
    </citation>
    <scope>NUCLEOTIDE SEQUENCE [LARGE SCALE GENOMIC DNA]</scope>
    <source>
        <strain evidence="8">ATCC 33931 / DSM 2075 / LMG 7858 / VKM B-1802 / 2st14</strain>
    </source>
</reference>
<feature type="transmembrane region" description="Helical" evidence="6">
    <location>
        <begin position="121"/>
        <end position="143"/>
    </location>
</feature>
<dbReference type="InterPro" id="IPR051611">
    <property type="entry name" value="ECF_transporter_component"/>
</dbReference>
<keyword evidence="3 6" id="KW-0812">Transmembrane</keyword>
<dbReference type="CDD" id="cd16914">
    <property type="entry name" value="EcfT"/>
    <property type="match status" value="1"/>
</dbReference>
<evidence type="ECO:0000313" key="7">
    <source>
        <dbReference type="EMBL" id="ADK85885.1"/>
    </source>
</evidence>
<dbReference type="KEGG" id="dbr:Deba_2528"/>
<dbReference type="GO" id="GO:0005886">
    <property type="term" value="C:plasma membrane"/>
    <property type="evidence" value="ECO:0007669"/>
    <property type="project" value="UniProtKB-ARBA"/>
</dbReference>
<dbReference type="HOGENOM" id="CLU_056469_2_0_7"/>
<evidence type="ECO:0000256" key="3">
    <source>
        <dbReference type="ARBA" id="ARBA00022692"/>
    </source>
</evidence>
<organism evidence="7 8">
    <name type="scientific">Desulfarculus baarsii (strain ATCC 33931 / DSM 2075 / LMG 7858 / VKM B-1802 / 2st14)</name>
    <dbReference type="NCBI Taxonomy" id="644282"/>
    <lineage>
        <taxon>Bacteria</taxon>
        <taxon>Pseudomonadati</taxon>
        <taxon>Thermodesulfobacteriota</taxon>
        <taxon>Desulfarculia</taxon>
        <taxon>Desulfarculales</taxon>
        <taxon>Desulfarculaceae</taxon>
        <taxon>Desulfarculus</taxon>
    </lineage>
</organism>
<dbReference type="InterPro" id="IPR003339">
    <property type="entry name" value="ABC/ECF_trnsptr_transmembrane"/>
</dbReference>
<dbReference type="AlphaFoldDB" id="E1QJZ2"/>
<evidence type="ECO:0000256" key="1">
    <source>
        <dbReference type="ARBA" id="ARBA00004141"/>
    </source>
</evidence>
<feature type="transmembrane region" description="Helical" evidence="6">
    <location>
        <begin position="253"/>
        <end position="276"/>
    </location>
</feature>
<keyword evidence="4 6" id="KW-1133">Transmembrane helix</keyword>
<dbReference type="eggNOG" id="COG0619">
    <property type="taxonomic scope" value="Bacteria"/>
</dbReference>
<dbReference type="EMBL" id="CP002085">
    <property type="protein sequence ID" value="ADK85885.1"/>
    <property type="molecule type" value="Genomic_DNA"/>
</dbReference>
<dbReference type="PANTHER" id="PTHR34857:SF2">
    <property type="entry name" value="SLL0384 PROTEIN"/>
    <property type="match status" value="1"/>
</dbReference>
<keyword evidence="2" id="KW-1003">Cell membrane</keyword>
<proteinExistence type="predicted"/>
<dbReference type="PANTHER" id="PTHR34857">
    <property type="entry name" value="SLL0384 PROTEIN"/>
    <property type="match status" value="1"/>
</dbReference>
<evidence type="ECO:0000256" key="2">
    <source>
        <dbReference type="ARBA" id="ARBA00022475"/>
    </source>
</evidence>
<protein>
    <submittedName>
        <fullName evidence="7">Cobalt transport protein</fullName>
    </submittedName>
</protein>
<evidence type="ECO:0000256" key="6">
    <source>
        <dbReference type="SAM" id="Phobius"/>
    </source>
</evidence>
<dbReference type="STRING" id="644282.Deba_2528"/>
<feature type="transmembrane region" description="Helical" evidence="6">
    <location>
        <begin position="155"/>
        <end position="174"/>
    </location>
</feature>
<name>E1QJZ2_DESB2</name>
<dbReference type="RefSeq" id="WP_013259324.1">
    <property type="nucleotide sequence ID" value="NC_014365.1"/>
</dbReference>
<dbReference type="Pfam" id="PF02361">
    <property type="entry name" value="CbiQ"/>
    <property type="match status" value="1"/>
</dbReference>
<keyword evidence="8" id="KW-1185">Reference proteome</keyword>
<gene>
    <name evidence="7" type="ordered locus">Deba_2528</name>
</gene>
<evidence type="ECO:0000256" key="4">
    <source>
        <dbReference type="ARBA" id="ARBA00022989"/>
    </source>
</evidence>
<comment type="subcellular location">
    <subcellularLocation>
        <location evidence="1">Membrane</location>
        <topology evidence="1">Multi-pass membrane protein</topology>
    </subcellularLocation>
</comment>
<accession>E1QJZ2</accession>
<dbReference type="OrthoDB" id="4533at2"/>
<evidence type="ECO:0000313" key="8">
    <source>
        <dbReference type="Proteomes" id="UP000009047"/>
    </source>
</evidence>
<sequence length="296" mass="32931">MYGLDRYNQAGRPDGFLQALDSRLKIICLLCASVLAVVLDRTESLLILTGLSLAAAMAAGLDRGKIKLLLIMALLLTWGAMFSQSIFYYTEPRTVLLNVIAPDTPLLGPLVGNVSFYREGFIYGAVQSLRFSSMLVLGLVFCWTTESSAMFRGLLRLRLPFTLAFMTVTAIRFLPTIADECAMVALAVRMRGGKVFSWNPVALASSWLNILRPVIINCYRRSNILALSIQARAFSPNQAVITPPAPLHGAQRVALWAFPTLTATVVAIKALYWCYLFDLYYNHGLRPIYEFARLYL</sequence>
<feature type="transmembrane region" description="Helical" evidence="6">
    <location>
        <begin position="68"/>
        <end position="89"/>
    </location>
</feature>
<evidence type="ECO:0000256" key="5">
    <source>
        <dbReference type="ARBA" id="ARBA00023136"/>
    </source>
</evidence>